<keyword evidence="5" id="KW-1185">Reference proteome</keyword>
<dbReference type="NCBIfam" id="TIGR00040">
    <property type="entry name" value="yfcE"/>
    <property type="match status" value="1"/>
</dbReference>
<comment type="cofactor">
    <cofactor evidence="1">
        <name>a divalent metal cation</name>
        <dbReference type="ChEBI" id="CHEBI:60240"/>
    </cofactor>
</comment>
<feature type="compositionally biased region" description="Polar residues" evidence="2">
    <location>
        <begin position="112"/>
        <end position="127"/>
    </location>
</feature>
<dbReference type="SUPFAM" id="SSF56300">
    <property type="entry name" value="Metallo-dependent phosphatases"/>
    <property type="match status" value="1"/>
</dbReference>
<dbReference type="EMBL" id="RKLV01000004">
    <property type="protein sequence ID" value="MCX2818819.1"/>
    <property type="molecule type" value="Genomic_DNA"/>
</dbReference>
<evidence type="ECO:0000256" key="2">
    <source>
        <dbReference type="SAM" id="MobiDB-lite"/>
    </source>
</evidence>
<comment type="similarity">
    <text evidence="1">Belongs to the metallophosphoesterase superfamily. YfcE family.</text>
</comment>
<evidence type="ECO:0000256" key="1">
    <source>
        <dbReference type="RuleBase" id="RU362039"/>
    </source>
</evidence>
<organism evidence="4 5">
    <name type="scientific">Halorutilus salinus</name>
    <dbReference type="NCBI Taxonomy" id="2487751"/>
    <lineage>
        <taxon>Archaea</taxon>
        <taxon>Methanobacteriati</taxon>
        <taxon>Methanobacteriota</taxon>
        <taxon>Stenosarchaea group</taxon>
        <taxon>Halobacteria</taxon>
        <taxon>Halorutilales</taxon>
        <taxon>Halorutilaceae</taxon>
        <taxon>Halorutilus</taxon>
    </lineage>
</organism>
<proteinExistence type="inferred from homology"/>
<protein>
    <recommendedName>
        <fullName evidence="1">Phosphoesterase</fullName>
        <ecNumber evidence="1">3.1.4.-</ecNumber>
    </recommendedName>
</protein>
<dbReference type="AlphaFoldDB" id="A0A9Q4C4K3"/>
<dbReference type="GO" id="GO:0016787">
    <property type="term" value="F:hydrolase activity"/>
    <property type="evidence" value="ECO:0007669"/>
    <property type="project" value="UniProtKB-UniRule"/>
</dbReference>
<name>A0A9Q4C4K3_9EURY</name>
<dbReference type="PANTHER" id="PTHR11124">
    <property type="entry name" value="VACUOLAR SORTING PROTEIN VPS29"/>
    <property type="match status" value="1"/>
</dbReference>
<dbReference type="RefSeq" id="WP_266086658.1">
    <property type="nucleotide sequence ID" value="NZ_RKLV01000004.1"/>
</dbReference>
<dbReference type="InterPro" id="IPR000979">
    <property type="entry name" value="Phosphodiesterase_MJ0936/Vps29"/>
</dbReference>
<evidence type="ECO:0000313" key="5">
    <source>
        <dbReference type="Proteomes" id="UP001149411"/>
    </source>
</evidence>
<evidence type="ECO:0000313" key="4">
    <source>
        <dbReference type="EMBL" id="MCX2818819.1"/>
    </source>
</evidence>
<gene>
    <name evidence="4" type="ORF">EGH25_05590</name>
</gene>
<dbReference type="GO" id="GO:0046872">
    <property type="term" value="F:metal ion binding"/>
    <property type="evidence" value="ECO:0007669"/>
    <property type="project" value="UniProtKB-KW"/>
</dbReference>
<dbReference type="Proteomes" id="UP001149411">
    <property type="component" value="Unassembled WGS sequence"/>
</dbReference>
<reference evidence="4" key="1">
    <citation type="submission" date="2022-09" db="EMBL/GenBank/DDBJ databases">
        <title>Haloadaptaus new haloarchaeum isolated from saline soil.</title>
        <authorList>
            <person name="Duran-Viseras A."/>
            <person name="Sanchez-Porro C."/>
            <person name="Ventosa A."/>
        </authorList>
    </citation>
    <scope>NUCLEOTIDE SEQUENCE</scope>
    <source>
        <strain evidence="4">F3-133</strain>
    </source>
</reference>
<accession>A0A9Q4C4K3</accession>
<keyword evidence="1" id="KW-0479">Metal-binding</keyword>
<feature type="region of interest" description="Disordered" evidence="2">
    <location>
        <begin position="112"/>
        <end position="135"/>
    </location>
</feature>
<comment type="caution">
    <text evidence="4">The sequence shown here is derived from an EMBL/GenBank/DDBJ whole genome shotgun (WGS) entry which is preliminary data.</text>
</comment>
<dbReference type="EC" id="3.1.4.-" evidence="1"/>
<dbReference type="InterPro" id="IPR029052">
    <property type="entry name" value="Metallo-depent_PP-like"/>
</dbReference>
<dbReference type="Gene3D" id="3.60.21.10">
    <property type="match status" value="1"/>
</dbReference>
<sequence>MTTRLLVTSDTHLETADLPDALVTAVDESDAVVHAGDFETREVLNRFDEGAPLHAVHGNADTPAVRDALPRRKKFEYDGVRVCTVHGHRTPDVAYEAAEMGAHLVVRGHSHTPSYNETGVPTLNPGSPTRPRDAPPSYGWLVCDDGDFGGRVVSLDDETLIEFGDVG</sequence>
<evidence type="ECO:0000259" key="3">
    <source>
        <dbReference type="Pfam" id="PF12850"/>
    </source>
</evidence>
<dbReference type="InterPro" id="IPR024654">
    <property type="entry name" value="Calcineurin-like_PHP_lpxH"/>
</dbReference>
<feature type="domain" description="Calcineurin-like phosphoesterase" evidence="3">
    <location>
        <begin position="4"/>
        <end position="144"/>
    </location>
</feature>
<dbReference type="Pfam" id="PF12850">
    <property type="entry name" value="Metallophos_2"/>
    <property type="match status" value="1"/>
</dbReference>